<dbReference type="CDD" id="cd07012">
    <property type="entry name" value="PBP2_Bug_TTT"/>
    <property type="match status" value="1"/>
</dbReference>
<dbReference type="Pfam" id="PF03401">
    <property type="entry name" value="TctC"/>
    <property type="match status" value="1"/>
</dbReference>
<dbReference type="PANTHER" id="PTHR42928">
    <property type="entry name" value="TRICARBOXYLATE-BINDING PROTEIN"/>
    <property type="match status" value="1"/>
</dbReference>
<organism evidence="1">
    <name type="scientific">marine metagenome</name>
    <dbReference type="NCBI Taxonomy" id="408172"/>
    <lineage>
        <taxon>unclassified sequences</taxon>
        <taxon>metagenomes</taxon>
        <taxon>ecological metagenomes</taxon>
    </lineage>
</organism>
<dbReference type="PANTHER" id="PTHR42928:SF5">
    <property type="entry name" value="BLR1237 PROTEIN"/>
    <property type="match status" value="1"/>
</dbReference>
<evidence type="ECO:0000313" key="1">
    <source>
        <dbReference type="EMBL" id="SUZ62819.1"/>
    </source>
</evidence>
<accession>A0A381P9B7</accession>
<dbReference type="SUPFAM" id="SSF53850">
    <property type="entry name" value="Periplasmic binding protein-like II"/>
    <property type="match status" value="1"/>
</dbReference>
<dbReference type="InterPro" id="IPR005064">
    <property type="entry name" value="BUG"/>
</dbReference>
<dbReference type="PIRSF" id="PIRSF017082">
    <property type="entry name" value="YflP"/>
    <property type="match status" value="1"/>
</dbReference>
<dbReference type="InterPro" id="IPR042100">
    <property type="entry name" value="Bug_dom1"/>
</dbReference>
<dbReference type="EMBL" id="UINC01000889">
    <property type="protein sequence ID" value="SUZ62819.1"/>
    <property type="molecule type" value="Genomic_DNA"/>
</dbReference>
<sequence length="321" mass="34243">MSTIKKMLCQFMALLYIIFFAATASAGFPDRAIEFIIPFGAGGGADIEGRLLAKEMSKVLGVPLTPINKPGAGGAITYTYLVNSKPDGYTIGWNSTSVLTTTNLGNTDFDYDAMDHIGRVEYQPQPFVVKADAAWKSFKDFVSDCRNNPNTYKIANSGTGSATHTAAIAVMNAINCQVIHLPKGIKGRNASVLSGEAHAMVAPLTGAVRLAKAGKLRILAVPTSKRNAVIPDVPTMAELGYDAELDLFRGLSVAPGTPQSIKDKLFEAMSKAANSKAFKGLAKKKGFTVDPMGPKAFTAHLRSENTKVKNIFKSAGLYKSK</sequence>
<protein>
    <recommendedName>
        <fullName evidence="2">Tripartite tricarboxylate transporter substrate binding protein</fullName>
    </recommendedName>
</protein>
<proteinExistence type="predicted"/>
<dbReference type="Gene3D" id="3.40.190.10">
    <property type="entry name" value="Periplasmic binding protein-like II"/>
    <property type="match status" value="1"/>
</dbReference>
<gene>
    <name evidence="1" type="ORF">METZ01_LOCUS15673</name>
</gene>
<dbReference type="AlphaFoldDB" id="A0A381P9B7"/>
<evidence type="ECO:0008006" key="2">
    <source>
        <dbReference type="Google" id="ProtNLM"/>
    </source>
</evidence>
<reference evidence="1" key="1">
    <citation type="submission" date="2018-05" db="EMBL/GenBank/DDBJ databases">
        <authorList>
            <person name="Lanie J.A."/>
            <person name="Ng W.-L."/>
            <person name="Kazmierczak K.M."/>
            <person name="Andrzejewski T.M."/>
            <person name="Davidsen T.M."/>
            <person name="Wayne K.J."/>
            <person name="Tettelin H."/>
            <person name="Glass J.I."/>
            <person name="Rusch D."/>
            <person name="Podicherti R."/>
            <person name="Tsui H.-C.T."/>
            <person name="Winkler M.E."/>
        </authorList>
    </citation>
    <scope>NUCLEOTIDE SEQUENCE</scope>
</reference>
<name>A0A381P9B7_9ZZZZ</name>
<dbReference type="Gene3D" id="3.40.190.150">
    <property type="entry name" value="Bordetella uptake gene, domain 1"/>
    <property type="match status" value="1"/>
</dbReference>